<dbReference type="InParanoid" id="A0A0D0ARB8"/>
<reference evidence="3" key="2">
    <citation type="submission" date="2015-01" db="EMBL/GenBank/DDBJ databases">
        <title>Evolutionary Origins and Diversification of the Mycorrhizal Mutualists.</title>
        <authorList>
            <consortium name="DOE Joint Genome Institute"/>
            <consortium name="Mycorrhizal Genomics Consortium"/>
            <person name="Kohler A."/>
            <person name="Kuo A."/>
            <person name="Nagy L.G."/>
            <person name="Floudas D."/>
            <person name="Copeland A."/>
            <person name="Barry K.W."/>
            <person name="Cichocki N."/>
            <person name="Veneault-Fourrey C."/>
            <person name="LaButti K."/>
            <person name="Lindquist E.A."/>
            <person name="Lipzen A."/>
            <person name="Lundell T."/>
            <person name="Morin E."/>
            <person name="Murat C."/>
            <person name="Riley R."/>
            <person name="Ohm R."/>
            <person name="Sun H."/>
            <person name="Tunlid A."/>
            <person name="Henrissat B."/>
            <person name="Grigoriev I.V."/>
            <person name="Hibbett D.S."/>
            <person name="Martin F."/>
        </authorList>
    </citation>
    <scope>NUCLEOTIDE SEQUENCE [LARGE SCALE GENOMIC DNA]</scope>
    <source>
        <strain evidence="3">UH-Slu-Lm8-n1</strain>
    </source>
</reference>
<reference evidence="2 3" key="1">
    <citation type="submission" date="2014-04" db="EMBL/GenBank/DDBJ databases">
        <authorList>
            <consortium name="DOE Joint Genome Institute"/>
            <person name="Kuo A."/>
            <person name="Ruytinx J."/>
            <person name="Rineau F."/>
            <person name="Colpaert J."/>
            <person name="Kohler A."/>
            <person name="Nagy L.G."/>
            <person name="Floudas D."/>
            <person name="Copeland A."/>
            <person name="Barry K.W."/>
            <person name="Cichocki N."/>
            <person name="Veneault-Fourrey C."/>
            <person name="LaButti K."/>
            <person name="Lindquist E.A."/>
            <person name="Lipzen A."/>
            <person name="Lundell T."/>
            <person name="Morin E."/>
            <person name="Murat C."/>
            <person name="Sun H."/>
            <person name="Tunlid A."/>
            <person name="Henrissat B."/>
            <person name="Grigoriev I.V."/>
            <person name="Hibbett D.S."/>
            <person name="Martin F."/>
            <person name="Nordberg H.P."/>
            <person name="Cantor M.N."/>
            <person name="Hua S.X."/>
        </authorList>
    </citation>
    <scope>NUCLEOTIDE SEQUENCE [LARGE SCALE GENOMIC DNA]</scope>
    <source>
        <strain evidence="2 3">UH-Slu-Lm8-n1</strain>
    </source>
</reference>
<keyword evidence="1" id="KW-0472">Membrane</keyword>
<keyword evidence="1" id="KW-1133">Transmembrane helix</keyword>
<organism evidence="2 3">
    <name type="scientific">Suillus luteus UH-Slu-Lm8-n1</name>
    <dbReference type="NCBI Taxonomy" id="930992"/>
    <lineage>
        <taxon>Eukaryota</taxon>
        <taxon>Fungi</taxon>
        <taxon>Dikarya</taxon>
        <taxon>Basidiomycota</taxon>
        <taxon>Agaricomycotina</taxon>
        <taxon>Agaricomycetes</taxon>
        <taxon>Agaricomycetidae</taxon>
        <taxon>Boletales</taxon>
        <taxon>Suillineae</taxon>
        <taxon>Suillaceae</taxon>
        <taxon>Suillus</taxon>
    </lineage>
</organism>
<evidence type="ECO:0000313" key="2">
    <source>
        <dbReference type="EMBL" id="KIK36827.1"/>
    </source>
</evidence>
<name>A0A0D0ARB8_9AGAM</name>
<sequence>MSRQRIARLLKLYPVLLPIRRRELQHLQQRMSTMMSTIVTMTVVIASMMIMTTLAIAEMMVIMPEPIAETTEPMMDLAYPMEE</sequence>
<keyword evidence="1" id="KW-0812">Transmembrane</keyword>
<evidence type="ECO:0000256" key="1">
    <source>
        <dbReference type="SAM" id="Phobius"/>
    </source>
</evidence>
<dbReference type="HOGENOM" id="CLU_2544124_0_0_1"/>
<accession>A0A0D0ARB8</accession>
<keyword evidence="3" id="KW-1185">Reference proteome</keyword>
<dbReference type="Proteomes" id="UP000054485">
    <property type="component" value="Unassembled WGS sequence"/>
</dbReference>
<dbReference type="EMBL" id="KN835496">
    <property type="protein sequence ID" value="KIK36827.1"/>
    <property type="molecule type" value="Genomic_DNA"/>
</dbReference>
<protein>
    <submittedName>
        <fullName evidence="2">Uncharacterized protein</fullName>
    </submittedName>
</protein>
<feature type="transmembrane region" description="Helical" evidence="1">
    <location>
        <begin position="38"/>
        <end position="57"/>
    </location>
</feature>
<evidence type="ECO:0000313" key="3">
    <source>
        <dbReference type="Proteomes" id="UP000054485"/>
    </source>
</evidence>
<dbReference type="AlphaFoldDB" id="A0A0D0ARB8"/>
<proteinExistence type="predicted"/>
<dbReference type="OrthoDB" id="10440721at2759"/>
<gene>
    <name evidence="2" type="ORF">CY34DRAFT_810944</name>
</gene>